<name>A0ABR7T0L7_HELCL</name>
<evidence type="ECO:0000313" key="2">
    <source>
        <dbReference type="Proteomes" id="UP000617402"/>
    </source>
</evidence>
<protein>
    <recommendedName>
        <fullName evidence="3">DUF2303 family protein</fullName>
    </recommendedName>
</protein>
<dbReference type="RefSeq" id="WP_188038677.1">
    <property type="nucleotide sequence ID" value="NZ_JACVHF010000002.1"/>
</dbReference>
<sequence>MDNENVKVQINTGEAAEIRLVTVNEPPAYRYNGFNYNLESTESFINAVTSKGCTEGTVIFYHENGFNAVLDDRVKDRQKDTLAYGFKKSVLFKEWEDVFQRHQRQGFNQKEFVDFLKRRPADQVAGVEALIANASKMQFAKEVKGGHDINESGKTIRFEYHVNDVVVTAKLPTVIEAFIPVFNESPFVAKMEIELAIEWPDGGTPEIVLSCPKLPRYLEEARAAEVARLKEGLNDFLILAGQPTK</sequence>
<keyword evidence="2" id="KW-1185">Reference proteome</keyword>
<organism evidence="1 2">
    <name type="scientific">Heliobacterium chlorum</name>
    <dbReference type="NCBI Taxonomy" id="2698"/>
    <lineage>
        <taxon>Bacteria</taxon>
        <taxon>Bacillati</taxon>
        <taxon>Bacillota</taxon>
        <taxon>Clostridia</taxon>
        <taxon>Eubacteriales</taxon>
        <taxon>Heliobacteriaceae</taxon>
        <taxon>Heliobacterium</taxon>
    </lineage>
</organism>
<proteinExistence type="predicted"/>
<gene>
    <name evidence="1" type="ORF">H1S01_03200</name>
</gene>
<dbReference type="EMBL" id="JACVHF010000002">
    <property type="protein sequence ID" value="MBC9783518.1"/>
    <property type="molecule type" value="Genomic_DNA"/>
</dbReference>
<evidence type="ECO:0000313" key="1">
    <source>
        <dbReference type="EMBL" id="MBC9783518.1"/>
    </source>
</evidence>
<reference evidence="1 2" key="1">
    <citation type="submission" date="2020-07" db="EMBL/GenBank/DDBJ databases">
        <title>Draft whole-genome sequence of Heliobacterium chlorum DSM 3682, type strain.</title>
        <authorList>
            <person name="Kyndt J.A."/>
            <person name="Meyer T.E."/>
            <person name="Imhoff J.F."/>
        </authorList>
    </citation>
    <scope>NUCLEOTIDE SEQUENCE [LARGE SCALE GENOMIC DNA]</scope>
    <source>
        <strain evidence="1 2">DSM 3682</strain>
    </source>
</reference>
<accession>A0ABR7T0L7</accession>
<comment type="caution">
    <text evidence="1">The sequence shown here is derived from an EMBL/GenBank/DDBJ whole genome shotgun (WGS) entry which is preliminary data.</text>
</comment>
<dbReference type="Proteomes" id="UP000617402">
    <property type="component" value="Unassembled WGS sequence"/>
</dbReference>
<evidence type="ECO:0008006" key="3">
    <source>
        <dbReference type="Google" id="ProtNLM"/>
    </source>
</evidence>